<dbReference type="EMBL" id="KB291798">
    <property type="protein sequence ID" value="ELU18895.1"/>
    <property type="molecule type" value="Genomic_DNA"/>
</dbReference>
<feature type="compositionally biased region" description="Low complexity" evidence="1">
    <location>
        <begin position="225"/>
        <end position="264"/>
    </location>
</feature>
<name>N1PBB1_CAPTE</name>
<dbReference type="PANTHER" id="PTHR45640">
    <property type="entry name" value="HEAT SHOCK PROTEIN HSP-12.2-RELATED"/>
    <property type="match status" value="1"/>
</dbReference>
<dbReference type="GO" id="GO:0005737">
    <property type="term" value="C:cytoplasm"/>
    <property type="evidence" value="ECO:0007669"/>
    <property type="project" value="TreeGrafter"/>
</dbReference>
<evidence type="ECO:0000313" key="5">
    <source>
        <dbReference type="Proteomes" id="UP000014760"/>
    </source>
</evidence>
<dbReference type="HOGENOM" id="CLU_683786_0_0_1"/>
<dbReference type="Gene3D" id="2.60.40.790">
    <property type="match status" value="2"/>
</dbReference>
<dbReference type="GO" id="GO:0005634">
    <property type="term" value="C:nucleus"/>
    <property type="evidence" value="ECO:0007669"/>
    <property type="project" value="TreeGrafter"/>
</dbReference>
<dbReference type="Pfam" id="PF00011">
    <property type="entry name" value="HSP20"/>
    <property type="match status" value="2"/>
</dbReference>
<dbReference type="InterPro" id="IPR008978">
    <property type="entry name" value="HSP20-like_chaperone"/>
</dbReference>
<evidence type="ECO:0000259" key="2">
    <source>
        <dbReference type="Pfam" id="PF00011"/>
    </source>
</evidence>
<dbReference type="PANTHER" id="PTHR45640:SF26">
    <property type="entry name" value="RE23625P"/>
    <property type="match status" value="1"/>
</dbReference>
<feature type="region of interest" description="Disordered" evidence="1">
    <location>
        <begin position="1"/>
        <end position="40"/>
    </location>
</feature>
<dbReference type="EMBL" id="AMQN01000051">
    <property type="status" value="NOT_ANNOTATED_CDS"/>
    <property type="molecule type" value="Genomic_DNA"/>
</dbReference>
<dbReference type="GO" id="GO:0009408">
    <property type="term" value="P:response to heat"/>
    <property type="evidence" value="ECO:0007669"/>
    <property type="project" value="TreeGrafter"/>
</dbReference>
<feature type="compositionally biased region" description="Low complexity" evidence="1">
    <location>
        <begin position="1"/>
        <end position="17"/>
    </location>
</feature>
<reference evidence="3 5" key="2">
    <citation type="journal article" date="2013" name="Nature">
        <title>Insights into bilaterian evolution from three spiralian genomes.</title>
        <authorList>
            <person name="Simakov O."/>
            <person name="Marletaz F."/>
            <person name="Cho S.J."/>
            <person name="Edsinger-Gonzales E."/>
            <person name="Havlak P."/>
            <person name="Hellsten U."/>
            <person name="Kuo D.H."/>
            <person name="Larsson T."/>
            <person name="Lv J."/>
            <person name="Arendt D."/>
            <person name="Savage R."/>
            <person name="Osoegawa K."/>
            <person name="de Jong P."/>
            <person name="Grimwood J."/>
            <person name="Chapman J.A."/>
            <person name="Shapiro H."/>
            <person name="Aerts A."/>
            <person name="Otillar R.P."/>
            <person name="Terry A.Y."/>
            <person name="Boore J.L."/>
            <person name="Grigoriev I.V."/>
            <person name="Lindberg D.R."/>
            <person name="Seaver E.C."/>
            <person name="Weisblat D.A."/>
            <person name="Putnam N.H."/>
            <person name="Rokhsar D.S."/>
        </authorList>
    </citation>
    <scope>NUCLEOTIDE SEQUENCE</scope>
    <source>
        <strain evidence="3 5">I ESC-2004</strain>
    </source>
</reference>
<dbReference type="InterPro" id="IPR001436">
    <property type="entry name" value="Alpha-crystallin/sHSP_animal"/>
</dbReference>
<evidence type="ECO:0000313" key="3">
    <source>
        <dbReference type="EMBL" id="ELU18895.1"/>
    </source>
</evidence>
<dbReference type="GO" id="GO:0051082">
    <property type="term" value="F:unfolded protein binding"/>
    <property type="evidence" value="ECO:0007669"/>
    <property type="project" value="TreeGrafter"/>
</dbReference>
<evidence type="ECO:0000313" key="4">
    <source>
        <dbReference type="EnsemblMetazoa" id="CapteP210373"/>
    </source>
</evidence>
<gene>
    <name evidence="3" type="ORF">CAPTEDRAFT_210373</name>
</gene>
<evidence type="ECO:0000256" key="1">
    <source>
        <dbReference type="SAM" id="MobiDB-lite"/>
    </source>
</evidence>
<feature type="domain" description="SHSP" evidence="2">
    <location>
        <begin position="283"/>
        <end position="352"/>
    </location>
</feature>
<reference evidence="5" key="1">
    <citation type="submission" date="2012-12" db="EMBL/GenBank/DDBJ databases">
        <authorList>
            <person name="Hellsten U."/>
            <person name="Grimwood J."/>
            <person name="Chapman J.A."/>
            <person name="Shapiro H."/>
            <person name="Aerts A."/>
            <person name="Otillar R.P."/>
            <person name="Terry A.Y."/>
            <person name="Boore J.L."/>
            <person name="Simakov O."/>
            <person name="Marletaz F."/>
            <person name="Cho S.-J."/>
            <person name="Edsinger-Gonzales E."/>
            <person name="Havlak P."/>
            <person name="Kuo D.-H."/>
            <person name="Larsson T."/>
            <person name="Lv J."/>
            <person name="Arendt D."/>
            <person name="Savage R."/>
            <person name="Osoegawa K."/>
            <person name="de Jong P."/>
            <person name="Lindberg D.R."/>
            <person name="Seaver E.C."/>
            <person name="Weisblat D.A."/>
            <person name="Putnam N.H."/>
            <person name="Grigoriev I.V."/>
            <person name="Rokhsar D.S."/>
        </authorList>
    </citation>
    <scope>NUCLEOTIDE SEQUENCE</scope>
    <source>
        <strain evidence="5">I ESC-2004</strain>
    </source>
</reference>
<keyword evidence="5" id="KW-1185">Reference proteome</keyword>
<sequence>MRCSRDSPMSSSRLSISGGTESLDDCPSGCSSDGGGSTDGMLVPMERDDLTFAGVEAVRIKEMEKRVEEEMHKRKRRWEREVERMCDEFLNLYPADREWGSDELLNDPLVSRRRGSTDILDKRKMRTLFMDCPDAGRRYKLRFNCVDYEPSSIKVVTDDRRIVVHAKKIFQTAKGETQEMDYIRKIHKPSEVDASKLRSFLTSDKILVIEAPVPPHSLNLRKLSHSPSHSSQASHATQSQCSQGSKGSSSRSRSPSNSPHTPSTLGQKHGIPHFNEDINGVRRFSMILDIGTMFKPKEITVQVIKDNRIQVKAKHEERTSDRLNKCKYFKEFELPDKIEHYTLRGGLCSDGRMILGALAKGELNGLSSKEAAATVKADIDSKSENMPCNVLDLATFPPVAPPT</sequence>
<organism evidence="3">
    <name type="scientific">Capitella teleta</name>
    <name type="common">Polychaete worm</name>
    <dbReference type="NCBI Taxonomy" id="283909"/>
    <lineage>
        <taxon>Eukaryota</taxon>
        <taxon>Metazoa</taxon>
        <taxon>Spiralia</taxon>
        <taxon>Lophotrochozoa</taxon>
        <taxon>Annelida</taxon>
        <taxon>Polychaeta</taxon>
        <taxon>Sedentaria</taxon>
        <taxon>Scolecida</taxon>
        <taxon>Capitellidae</taxon>
        <taxon>Capitella</taxon>
    </lineage>
</organism>
<dbReference type="AlphaFoldDB" id="N1PBB1"/>
<dbReference type="OMA" id="FEPENVH"/>
<accession>N1PBB1</accession>
<dbReference type="GO" id="GO:0042026">
    <property type="term" value="P:protein refolding"/>
    <property type="evidence" value="ECO:0007669"/>
    <property type="project" value="TreeGrafter"/>
</dbReference>
<proteinExistence type="predicted"/>
<dbReference type="InterPro" id="IPR002068">
    <property type="entry name" value="A-crystallin/Hsp20_dom"/>
</dbReference>
<feature type="domain" description="SHSP" evidence="2">
    <location>
        <begin position="137"/>
        <end position="216"/>
    </location>
</feature>
<dbReference type="Proteomes" id="UP000014760">
    <property type="component" value="Unassembled WGS sequence"/>
</dbReference>
<dbReference type="CDD" id="cd06526">
    <property type="entry name" value="metazoan_ACD"/>
    <property type="match status" value="2"/>
</dbReference>
<dbReference type="EnsemblMetazoa" id="CapteT210373">
    <property type="protein sequence ID" value="CapteP210373"/>
    <property type="gene ID" value="CapteG210373"/>
</dbReference>
<reference evidence="4" key="3">
    <citation type="submission" date="2015-06" db="UniProtKB">
        <authorList>
            <consortium name="EnsemblMetazoa"/>
        </authorList>
    </citation>
    <scope>IDENTIFICATION</scope>
</reference>
<dbReference type="STRING" id="283909.N1PBB1"/>
<dbReference type="OrthoDB" id="10060792at2759"/>
<feature type="region of interest" description="Disordered" evidence="1">
    <location>
        <begin position="218"/>
        <end position="274"/>
    </location>
</feature>
<protein>
    <recommendedName>
        <fullName evidence="2">SHSP domain-containing protein</fullName>
    </recommendedName>
</protein>